<dbReference type="SUPFAM" id="SSF55048">
    <property type="entry name" value="Probable ACP-binding domain of malonyl-CoA ACP transacylase"/>
    <property type="match status" value="1"/>
</dbReference>
<dbReference type="SMART" id="SM00827">
    <property type="entry name" value="PKS_AT"/>
    <property type="match status" value="1"/>
</dbReference>
<evidence type="ECO:0000256" key="7">
    <source>
        <dbReference type="PIRSR" id="PIRSR000446-1"/>
    </source>
</evidence>
<dbReference type="EMBL" id="DQVE01000014">
    <property type="protein sequence ID" value="HIP98013.1"/>
    <property type="molecule type" value="Genomic_DNA"/>
</dbReference>
<evidence type="ECO:0000256" key="4">
    <source>
        <dbReference type="ARBA" id="ARBA00023315"/>
    </source>
</evidence>
<organism evidence="9 10">
    <name type="scientific">Aquifex aeolicus</name>
    <dbReference type="NCBI Taxonomy" id="63363"/>
    <lineage>
        <taxon>Bacteria</taxon>
        <taxon>Pseudomonadati</taxon>
        <taxon>Aquificota</taxon>
        <taxon>Aquificia</taxon>
        <taxon>Aquificales</taxon>
        <taxon>Aquificaceae</taxon>
        <taxon>Aquifex</taxon>
    </lineage>
</organism>
<dbReference type="SUPFAM" id="SSF52151">
    <property type="entry name" value="FabD/lysophospholipase-like"/>
    <property type="match status" value="1"/>
</dbReference>
<dbReference type="PIRSF" id="PIRSF000446">
    <property type="entry name" value="Mct"/>
    <property type="match status" value="1"/>
</dbReference>
<dbReference type="InterPro" id="IPR004410">
    <property type="entry name" value="Malonyl_CoA-ACP_transAc_FabD"/>
</dbReference>
<evidence type="ECO:0000256" key="6">
    <source>
        <dbReference type="PIRNR" id="PIRNR000446"/>
    </source>
</evidence>
<dbReference type="InterPro" id="IPR001227">
    <property type="entry name" value="Ac_transferase_dom_sf"/>
</dbReference>
<dbReference type="PANTHER" id="PTHR42681:SF1">
    <property type="entry name" value="MALONYL-COA-ACYL CARRIER PROTEIN TRANSACYLASE, MITOCHONDRIAL"/>
    <property type="match status" value="1"/>
</dbReference>
<reference evidence="9" key="1">
    <citation type="journal article" date="2020" name="ISME J.">
        <title>Gammaproteobacteria mediating utilization of methyl-, sulfur- and petroleum organic compounds in deep ocean hydrothermal plumes.</title>
        <authorList>
            <person name="Zhou Z."/>
            <person name="Liu Y."/>
            <person name="Pan J."/>
            <person name="Cron B.R."/>
            <person name="Toner B.M."/>
            <person name="Anantharaman K."/>
            <person name="Breier J.A."/>
            <person name="Dick G.J."/>
            <person name="Li M."/>
        </authorList>
    </citation>
    <scope>NUCLEOTIDE SEQUENCE</scope>
    <source>
        <strain evidence="9">SZUA-1501</strain>
    </source>
</reference>
<dbReference type="FunFam" id="3.30.70.250:FF:000001">
    <property type="entry name" value="Malonyl CoA-acyl carrier protein transacylase"/>
    <property type="match status" value="1"/>
</dbReference>
<evidence type="ECO:0000256" key="5">
    <source>
        <dbReference type="ARBA" id="ARBA00048462"/>
    </source>
</evidence>
<evidence type="ECO:0000256" key="1">
    <source>
        <dbReference type="ARBA" id="ARBA00013258"/>
    </source>
</evidence>
<keyword evidence="4 6" id="KW-0012">Acyltransferase</keyword>
<dbReference type="PANTHER" id="PTHR42681">
    <property type="entry name" value="MALONYL-COA-ACYL CARRIER PROTEIN TRANSACYLASE, MITOCHONDRIAL"/>
    <property type="match status" value="1"/>
</dbReference>
<dbReference type="EC" id="2.3.1.39" evidence="1 6"/>
<dbReference type="InterPro" id="IPR024925">
    <property type="entry name" value="Malonyl_CoA-ACP_transAc"/>
</dbReference>
<gene>
    <name evidence="9" type="primary">fabD</name>
    <name evidence="9" type="ORF">EYH37_01405</name>
</gene>
<proteinExistence type="inferred from homology"/>
<sequence>MGIAFIFPGQGSQYAGMGRDFYEKFTPAREVFQRANETLGFDLTKLIFEGGGELNKTVNTQPAILTVSFAIYTVLKELYPELKPMLVAGHSLGEYTALLSAGVLEFEDALKLVRYRAQYMQSAVPEGEGGMAAVIGISPEEVAKLCQEVEGVVEPVNFNSPIQTVVAGQAKAVKDLVRLAKSRKIKAIPLKVSVPSHSSLMRVAGEKFKEKLKEVSFKDAQTPVVQNYTAQAHTKAQEIKENLYLQLFNPVRWVESVEFMHSQGVDTFIEIGPKNVLTKLVTQILPSVKAFNVERVEDLEKLKEV</sequence>
<dbReference type="GO" id="GO:0006633">
    <property type="term" value="P:fatty acid biosynthetic process"/>
    <property type="evidence" value="ECO:0007669"/>
    <property type="project" value="TreeGrafter"/>
</dbReference>
<feature type="domain" description="Malonyl-CoA:ACP transacylase (MAT)" evidence="8">
    <location>
        <begin position="6"/>
        <end position="293"/>
    </location>
</feature>
<dbReference type="InterPro" id="IPR050858">
    <property type="entry name" value="Mal-CoA-ACP_Trans/PKS_FabD"/>
</dbReference>
<feature type="active site" evidence="7">
    <location>
        <position position="91"/>
    </location>
</feature>
<comment type="similarity">
    <text evidence="6">Belongs to the fabD family.</text>
</comment>
<dbReference type="InterPro" id="IPR016035">
    <property type="entry name" value="Acyl_Trfase/lysoPLipase"/>
</dbReference>
<accession>A0A9D0YNI7</accession>
<dbReference type="GO" id="GO:0005829">
    <property type="term" value="C:cytosol"/>
    <property type="evidence" value="ECO:0007669"/>
    <property type="project" value="TreeGrafter"/>
</dbReference>
<name>A0A9D0YNI7_AQUAO</name>
<feature type="active site" evidence="7">
    <location>
        <position position="197"/>
    </location>
</feature>
<dbReference type="InterPro" id="IPR014043">
    <property type="entry name" value="Acyl_transferase_dom"/>
</dbReference>
<dbReference type="Gene3D" id="3.40.366.10">
    <property type="entry name" value="Malonyl-Coenzyme A Acyl Carrier Protein, domain 2"/>
    <property type="match status" value="1"/>
</dbReference>
<evidence type="ECO:0000313" key="9">
    <source>
        <dbReference type="EMBL" id="HIP98013.1"/>
    </source>
</evidence>
<evidence type="ECO:0000259" key="8">
    <source>
        <dbReference type="SMART" id="SM00827"/>
    </source>
</evidence>
<comment type="caution">
    <text evidence="9">The sequence shown here is derived from an EMBL/GenBank/DDBJ whole genome shotgun (WGS) entry which is preliminary data.</text>
</comment>
<dbReference type="NCBIfam" id="TIGR00128">
    <property type="entry name" value="fabD"/>
    <property type="match status" value="1"/>
</dbReference>
<dbReference type="Gene3D" id="3.30.70.250">
    <property type="entry name" value="Malonyl-CoA ACP transacylase, ACP-binding"/>
    <property type="match status" value="1"/>
</dbReference>
<dbReference type="InterPro" id="IPR016036">
    <property type="entry name" value="Malonyl_transacylase_ACP-bd"/>
</dbReference>
<protein>
    <recommendedName>
        <fullName evidence="2 6">Malonyl CoA-acyl carrier protein transacylase</fullName>
        <ecNumber evidence="1 6">2.3.1.39</ecNumber>
    </recommendedName>
</protein>
<dbReference type="AlphaFoldDB" id="A0A9D0YNI7"/>
<evidence type="ECO:0000256" key="2">
    <source>
        <dbReference type="ARBA" id="ARBA00018953"/>
    </source>
</evidence>
<dbReference type="GO" id="GO:0004314">
    <property type="term" value="F:[acyl-carrier-protein] S-malonyltransferase activity"/>
    <property type="evidence" value="ECO:0007669"/>
    <property type="project" value="UniProtKB-EC"/>
</dbReference>
<dbReference type="Pfam" id="PF00698">
    <property type="entry name" value="Acyl_transf_1"/>
    <property type="match status" value="1"/>
</dbReference>
<keyword evidence="3 6" id="KW-0808">Transferase</keyword>
<evidence type="ECO:0000256" key="3">
    <source>
        <dbReference type="ARBA" id="ARBA00022679"/>
    </source>
</evidence>
<dbReference type="Proteomes" id="UP000606463">
    <property type="component" value="Unassembled WGS sequence"/>
</dbReference>
<comment type="catalytic activity">
    <reaction evidence="5 6">
        <text>holo-[ACP] + malonyl-CoA = malonyl-[ACP] + CoA</text>
        <dbReference type="Rhea" id="RHEA:41792"/>
        <dbReference type="Rhea" id="RHEA-COMP:9623"/>
        <dbReference type="Rhea" id="RHEA-COMP:9685"/>
        <dbReference type="ChEBI" id="CHEBI:57287"/>
        <dbReference type="ChEBI" id="CHEBI:57384"/>
        <dbReference type="ChEBI" id="CHEBI:64479"/>
        <dbReference type="ChEBI" id="CHEBI:78449"/>
        <dbReference type="EC" id="2.3.1.39"/>
    </reaction>
</comment>
<evidence type="ECO:0000313" key="10">
    <source>
        <dbReference type="Proteomes" id="UP000606463"/>
    </source>
</evidence>